<feature type="region of interest" description="Disordered" evidence="1">
    <location>
        <begin position="188"/>
        <end position="269"/>
    </location>
</feature>
<proteinExistence type="predicted"/>
<dbReference type="AlphaFoldDB" id="A0AAD7XFA1"/>
<organism evidence="2 3">
    <name type="scientific">Trametes cubensis</name>
    <dbReference type="NCBI Taxonomy" id="1111947"/>
    <lineage>
        <taxon>Eukaryota</taxon>
        <taxon>Fungi</taxon>
        <taxon>Dikarya</taxon>
        <taxon>Basidiomycota</taxon>
        <taxon>Agaricomycotina</taxon>
        <taxon>Agaricomycetes</taxon>
        <taxon>Polyporales</taxon>
        <taxon>Polyporaceae</taxon>
        <taxon>Trametes</taxon>
    </lineage>
</organism>
<feature type="compositionally biased region" description="Basic residues" evidence="1">
    <location>
        <begin position="245"/>
        <end position="255"/>
    </location>
</feature>
<feature type="region of interest" description="Disordered" evidence="1">
    <location>
        <begin position="60"/>
        <end position="97"/>
    </location>
</feature>
<reference evidence="2" key="1">
    <citation type="submission" date="2022-11" db="EMBL/GenBank/DDBJ databases">
        <title>Genome Sequence of Cubamyces cubensis.</title>
        <authorList>
            <person name="Buettner E."/>
        </authorList>
    </citation>
    <scope>NUCLEOTIDE SEQUENCE</scope>
    <source>
        <strain evidence="2">MPL-01</strain>
    </source>
</reference>
<comment type="caution">
    <text evidence="2">The sequence shown here is derived from an EMBL/GenBank/DDBJ whole genome shotgun (WGS) entry which is preliminary data.</text>
</comment>
<gene>
    <name evidence="2" type="ORF">ONZ51_g1023</name>
</gene>
<name>A0AAD7XFA1_9APHY</name>
<sequence>MIPKYANPLLLPDQTAVVSRAALRDSDDESEPGDHADPERAQMLARLENILKRSIEDVLPTSVQHIGGQGEEQKRKKKRRKVEEELKDEEKGERKLKEDEPVAVPFRLFSGMSQPKPIVLAPKAPPVIVPIGPSYEDTEQEAERRAARAREIAVDFAWVMSESSKPYVPLPNAAKKLKTIVASLPSSPPPLLLLERPKPTPKPPRVALLDPDQPVEPSPHQHEVSTSCCPIIVAESPDTLATRSASKRKRRRAKTRERPAVQPAFWRPQEGMGGKSLGYAWGYPGSWPAAEGETRRYYRDTMRKAEYA</sequence>
<dbReference type="Proteomes" id="UP001215151">
    <property type="component" value="Unassembled WGS sequence"/>
</dbReference>
<accession>A0AAD7XFA1</accession>
<feature type="region of interest" description="Disordered" evidence="1">
    <location>
        <begin position="20"/>
        <end position="40"/>
    </location>
</feature>
<protein>
    <submittedName>
        <fullName evidence="2">Uncharacterized protein</fullName>
    </submittedName>
</protein>
<feature type="compositionally biased region" description="Basic and acidic residues" evidence="1">
    <location>
        <begin position="81"/>
        <end position="97"/>
    </location>
</feature>
<dbReference type="EMBL" id="JAPEVG010000013">
    <property type="protein sequence ID" value="KAJ8496626.1"/>
    <property type="molecule type" value="Genomic_DNA"/>
</dbReference>
<evidence type="ECO:0000313" key="2">
    <source>
        <dbReference type="EMBL" id="KAJ8496626.1"/>
    </source>
</evidence>
<evidence type="ECO:0000313" key="3">
    <source>
        <dbReference type="Proteomes" id="UP001215151"/>
    </source>
</evidence>
<keyword evidence="3" id="KW-1185">Reference proteome</keyword>
<evidence type="ECO:0000256" key="1">
    <source>
        <dbReference type="SAM" id="MobiDB-lite"/>
    </source>
</evidence>